<proteinExistence type="predicted"/>
<evidence type="ECO:0000313" key="2">
    <source>
        <dbReference type="Proteomes" id="UP000680866"/>
    </source>
</evidence>
<evidence type="ECO:0000313" key="1">
    <source>
        <dbReference type="EMBL" id="BCJ65779.1"/>
    </source>
</evidence>
<dbReference type="EMBL" id="AP023359">
    <property type="protein sequence ID" value="BCJ65779.1"/>
    <property type="molecule type" value="Genomic_DNA"/>
</dbReference>
<dbReference type="SUPFAM" id="SSF53649">
    <property type="entry name" value="Alkaline phosphatase-like"/>
    <property type="match status" value="1"/>
</dbReference>
<accession>A0A810N0N4</accession>
<dbReference type="Gene3D" id="3.40.720.10">
    <property type="entry name" value="Alkaline Phosphatase, subunit A"/>
    <property type="match status" value="3"/>
</dbReference>
<sequence length="641" mass="70285">MSRLFMLGIDGLPPATLRRFVEEGILPNCAKLFADAACLEVTPTLPALTSPGWQTIASGAHPGTLGISNILLPTLGRAPDHIRNGFDRSLSRGEYLWEVLAAEGEPAIVMKYPGSWPPKVEADHLIQVDGAGGYADITCSFEEVSSTCYSCGFEIPTSQAQGCCSVPHGYDDHWRVDSATASGWTPVVARDPLNWTGLPAGAAPGFETVLTLTPAGQRRRRLLHALAHTRDGQPRLLVSTTKDGGDRITELAVGQWSDWIHDESGRGSYAYRLKLLELDVERRVLRLYRSEGHRTTGFTRPGPVADDLLREVGPVAEWTGTFDFMNGLIDLDTQLEIYDRHTRWVEDALRQLAGRRPWRGAFVHWHVVEYAHHIAGAALDPDHPRHDLDQERYLSFLRDTYRLLDRLVGTVAELVDVDDTLALVSDHGHDTVHSLFFINDFLRERGFLATGPDDTIDWSRTRAYGLFPGLILANTTSRWSGGIVAEEEVEPLRQELTAALRSLVDPRTGRPVVSAVLGPTELRAYGQHGEAAPDLFFAMDKGYEPATRLRHDAPALFELTIPGAELTSGHGSFHPTSASAATLALIRNPELRGGSVGRYPVAMVDLAPTFAALMGVRPPQGCDGRPLDFHACGLTIKESAE</sequence>
<dbReference type="RefSeq" id="WP_212825447.1">
    <property type="nucleotide sequence ID" value="NZ_AP023359.1"/>
</dbReference>
<organism evidence="1 2">
    <name type="scientific">Polymorphospora rubra</name>
    <dbReference type="NCBI Taxonomy" id="338584"/>
    <lineage>
        <taxon>Bacteria</taxon>
        <taxon>Bacillati</taxon>
        <taxon>Actinomycetota</taxon>
        <taxon>Actinomycetes</taxon>
        <taxon>Micromonosporales</taxon>
        <taxon>Micromonosporaceae</taxon>
        <taxon>Polymorphospora</taxon>
    </lineage>
</organism>
<dbReference type="Proteomes" id="UP000680866">
    <property type="component" value="Chromosome"/>
</dbReference>
<dbReference type="AlphaFoldDB" id="A0A810N0N4"/>
<dbReference type="Pfam" id="PF01663">
    <property type="entry name" value="Phosphodiest"/>
    <property type="match status" value="2"/>
</dbReference>
<dbReference type="InterPro" id="IPR002591">
    <property type="entry name" value="Phosphodiest/P_Trfase"/>
</dbReference>
<reference evidence="1" key="1">
    <citation type="submission" date="2020-08" db="EMBL/GenBank/DDBJ databases">
        <title>Whole genome shotgun sequence of Polymorphospora rubra NBRC 101157.</title>
        <authorList>
            <person name="Komaki H."/>
            <person name="Tamura T."/>
        </authorList>
    </citation>
    <scope>NUCLEOTIDE SEQUENCE</scope>
    <source>
        <strain evidence="1">NBRC 101157</strain>
    </source>
</reference>
<keyword evidence="2" id="KW-1185">Reference proteome</keyword>
<protein>
    <submittedName>
        <fullName evidence="1">Nucleotide pyrophosphatase</fullName>
    </submittedName>
</protein>
<dbReference type="InterPro" id="IPR017850">
    <property type="entry name" value="Alkaline_phosphatase_core_sf"/>
</dbReference>
<gene>
    <name evidence="1" type="ORF">Prubr_28000</name>
</gene>
<dbReference type="KEGG" id="pry:Prubr_28000"/>
<name>A0A810N0N4_9ACTN</name>